<dbReference type="AlphaFoldDB" id="A0A6I6KCA2"/>
<evidence type="ECO:0000256" key="7">
    <source>
        <dbReference type="PIRNR" id="PIRNR036421"/>
    </source>
</evidence>
<dbReference type="Pfam" id="PF26550">
    <property type="entry name" value="Tricorn_2nd"/>
    <property type="match status" value="1"/>
</dbReference>
<comment type="subcellular location">
    <subcellularLocation>
        <location evidence="1 7">Cytoplasm</location>
    </subcellularLocation>
</comment>
<dbReference type="Pfam" id="PF14685">
    <property type="entry name" value="PDZ_Tricorn"/>
    <property type="match status" value="1"/>
</dbReference>
<evidence type="ECO:0000313" key="12">
    <source>
        <dbReference type="Proteomes" id="UP000428260"/>
    </source>
</evidence>
<dbReference type="InterPro" id="IPR028204">
    <property type="entry name" value="Tricorn_C1"/>
</dbReference>
<dbReference type="Gene3D" id="3.90.226.10">
    <property type="entry name" value="2-enoyl-CoA Hydratase, Chain A, domain 1"/>
    <property type="match status" value="1"/>
</dbReference>
<dbReference type="CDD" id="cd07562">
    <property type="entry name" value="Peptidase_S41_TRI"/>
    <property type="match status" value="1"/>
</dbReference>
<evidence type="ECO:0000256" key="5">
    <source>
        <dbReference type="ARBA" id="ARBA00022801"/>
    </source>
</evidence>
<dbReference type="GO" id="GO:0006508">
    <property type="term" value="P:proteolysis"/>
    <property type="evidence" value="ECO:0007669"/>
    <property type="project" value="UniProtKB-UniRule"/>
</dbReference>
<keyword evidence="6 7" id="KW-0720">Serine protease</keyword>
<dbReference type="InterPro" id="IPR036034">
    <property type="entry name" value="PDZ_sf"/>
</dbReference>
<keyword evidence="3 7" id="KW-0963">Cytoplasm</keyword>
<accession>A0A6I6KCA2</accession>
<dbReference type="Gene3D" id="2.130.10.10">
    <property type="entry name" value="YVTN repeat-like/Quinoprotein amine dehydrogenase"/>
    <property type="match status" value="1"/>
</dbReference>
<keyword evidence="12" id="KW-1185">Reference proteome</keyword>
<feature type="domain" description="Tail specific protease" evidence="10">
    <location>
        <begin position="851"/>
        <end position="1043"/>
    </location>
</feature>
<dbReference type="PANTHER" id="PTHR43253:SF1">
    <property type="entry name" value="TRICORN PROTEASE HOMOLOG 2-RELATED"/>
    <property type="match status" value="1"/>
</dbReference>
<organism evidence="11 12">
    <name type="scientific">Maribellus comscasis</name>
    <dbReference type="NCBI Taxonomy" id="2681766"/>
    <lineage>
        <taxon>Bacteria</taxon>
        <taxon>Pseudomonadati</taxon>
        <taxon>Bacteroidota</taxon>
        <taxon>Bacteroidia</taxon>
        <taxon>Marinilabiliales</taxon>
        <taxon>Prolixibacteraceae</taxon>
        <taxon>Maribellus</taxon>
    </lineage>
</organism>
<dbReference type="EMBL" id="CP046401">
    <property type="protein sequence ID" value="QGY47924.1"/>
    <property type="molecule type" value="Genomic_DNA"/>
</dbReference>
<dbReference type="InterPro" id="IPR029045">
    <property type="entry name" value="ClpP/crotonase-like_dom_sf"/>
</dbReference>
<proteinExistence type="inferred from homology"/>
<dbReference type="Gene3D" id="2.30.42.10">
    <property type="match status" value="1"/>
</dbReference>
<dbReference type="GO" id="GO:0008236">
    <property type="term" value="F:serine-type peptidase activity"/>
    <property type="evidence" value="ECO:0007669"/>
    <property type="project" value="UniProtKB-UniRule"/>
</dbReference>
<keyword evidence="4 7" id="KW-0645">Protease</keyword>
<name>A0A6I6KCA2_9BACT</name>
<evidence type="ECO:0000313" key="11">
    <source>
        <dbReference type="EMBL" id="QGY47924.1"/>
    </source>
</evidence>
<dbReference type="PIRSF" id="PIRSF036421">
    <property type="entry name" value="Tricorn_protease"/>
    <property type="match status" value="1"/>
</dbReference>
<dbReference type="SUPFAM" id="SSF69304">
    <property type="entry name" value="Tricorn protease N-terminal domain"/>
    <property type="match status" value="1"/>
</dbReference>
<comment type="function">
    <text evidence="7">Degrades oligopeptides.</text>
</comment>
<dbReference type="SUPFAM" id="SSF52096">
    <property type="entry name" value="ClpP/crotonase"/>
    <property type="match status" value="1"/>
</dbReference>
<evidence type="ECO:0000259" key="10">
    <source>
        <dbReference type="SMART" id="SM00245"/>
    </source>
</evidence>
<dbReference type="Gene3D" id="3.30.750.44">
    <property type="match status" value="1"/>
</dbReference>
<dbReference type="SMART" id="SM00245">
    <property type="entry name" value="TSPc"/>
    <property type="match status" value="1"/>
</dbReference>
<dbReference type="Pfam" id="PF03572">
    <property type="entry name" value="Peptidase_S41"/>
    <property type="match status" value="1"/>
</dbReference>
<dbReference type="KEGG" id="mcos:GM418_30990"/>
<dbReference type="EC" id="3.4.21.-" evidence="7"/>
<evidence type="ECO:0000256" key="1">
    <source>
        <dbReference type="ARBA" id="ARBA00004496"/>
    </source>
</evidence>
<feature type="active site" description="Nucleophile" evidence="8">
    <location>
        <position position="974"/>
    </location>
</feature>
<dbReference type="Gene3D" id="2.120.10.60">
    <property type="entry name" value="Tricorn protease N-terminal domain"/>
    <property type="match status" value="1"/>
</dbReference>
<feature type="compositionally biased region" description="Basic and acidic residues" evidence="9">
    <location>
        <begin position="545"/>
        <end position="577"/>
    </location>
</feature>
<sequence length="1094" mass="123961">MKRLYILVFICTTLVLNGFTQGTQLLRQPTISENSIVFVYANDIWKAPIDGGDAIRLTTNEGEESFPHFSPDEKWIAFTGEYGGNTDVYVIPAEGGSPQRLTWHPGGDYVQGWTPEGEIVFRSSRESHPTQTNKLYKVPLTGGLPVALEIPRAAYGEISPDGKYIAYVPITFWDPEWRNYRGGQAMPVWIVNRETKELIRTAQPTKERHLDPVWFDDEVFYLSERDYASNIWSFNPETKEEKQYTFHQQFDVKSMDAGKNQIVYEQGGYLHLLNSKTGETRKLEIHVSGDMNFARERWENVSGNSLGNPNISPNGKRAIFEYRGEIFTVPKENGSWRNITNTPGVADRYPAWSPKGDKIAWFSDESGEYQLVVSDQFGQNQKSYELKNPTFFFRPDWSPDGKKIAYTDTDYNIWFIDLETKYITLVATDVFAHPNREMNPVWSPDSKWIAYSSQLNSSFKAIFVYNTENPQTLQLTDGMADVVSPAWDQSGKYMYILASTNYGLNTGWLDMSSYDPQVTRSLYCIVLSKDEKSPLLPKSDDEETQKETEKKTHVAEKEKGKKKNEEPTEEEKESKDVVIDLDGIENRIIALNMPERNYPGLLAGPENTVLVAESVPNQRGLTIQKFDLKEQKAEEFLSGIQNIVSSSDAKNILYNKGGSWFIAGSASAPKNDAGRLNTSLKIKIDPQQEYHQIFKEAWRYMRDFLYVDNVHGAPWDKIYEWYSPWINDVRHRTDLNYVVDILSGEVSIGHSYVSGGDMPDINEVPVGLLGCDFTEENGYYKISKIYTGENWNPNTKAPLTMPGMEVHEGDYLLAVNGKELKAPVNPYSLFEQTAGRTTTITVNSSPSPENAKKVTVEPVSNERQLRTMHWVESNRKKVDELSGGKLAYVYLPNTGQGGFTFFNRYYFAQQDKKGVVLDERNNGGGSAADYMIDVLDRTLLGYFNSKANNHRPWTTPMAGIWGPKVMLINERAGSGGDLLPYMFKFKNLGPLVGTRTWGGLVGTWDTPRFIDGGRMVAPRGGFFDVDGNWAVEGEGVEPDIEVIQEPKLVLQGKDPQLEKAVQVALDLLKDNEFQLKPEPPAPVRWKRPQGFELK</sequence>
<dbReference type="SUPFAM" id="SSF69322">
    <property type="entry name" value="Tricorn protease domain 2"/>
    <property type="match status" value="1"/>
</dbReference>
<evidence type="ECO:0000256" key="9">
    <source>
        <dbReference type="SAM" id="MobiDB-lite"/>
    </source>
</evidence>
<dbReference type="InterPro" id="IPR012393">
    <property type="entry name" value="Tricorn_protease"/>
</dbReference>
<feature type="region of interest" description="Disordered" evidence="9">
    <location>
        <begin position="534"/>
        <end position="577"/>
    </location>
</feature>
<feature type="active site" description="Charge relay system" evidence="8">
    <location>
        <position position="750"/>
    </location>
</feature>
<dbReference type="RefSeq" id="WP_158872226.1">
    <property type="nucleotide sequence ID" value="NZ_CP046401.1"/>
</dbReference>
<feature type="active site" description="Charge relay system" evidence="8">
    <location>
        <position position="1032"/>
    </location>
</feature>
<reference evidence="11 12" key="1">
    <citation type="submission" date="2019-11" db="EMBL/GenBank/DDBJ databases">
        <authorList>
            <person name="Zheng R.K."/>
            <person name="Sun C.M."/>
        </authorList>
    </citation>
    <scope>NUCLEOTIDE SEQUENCE [LARGE SCALE GENOMIC DNA]</scope>
    <source>
        <strain evidence="11 12">WC007</strain>
    </source>
</reference>
<gene>
    <name evidence="11" type="ORF">GM418_30990</name>
</gene>
<dbReference type="SUPFAM" id="SSF50156">
    <property type="entry name" value="PDZ domain-like"/>
    <property type="match status" value="1"/>
</dbReference>
<evidence type="ECO:0000256" key="4">
    <source>
        <dbReference type="ARBA" id="ARBA00022670"/>
    </source>
</evidence>
<evidence type="ECO:0000256" key="3">
    <source>
        <dbReference type="ARBA" id="ARBA00022490"/>
    </source>
</evidence>
<dbReference type="Proteomes" id="UP000428260">
    <property type="component" value="Chromosome"/>
</dbReference>
<evidence type="ECO:0000256" key="8">
    <source>
        <dbReference type="PIRSR" id="PIRSR036421-1"/>
    </source>
</evidence>
<protein>
    <recommendedName>
        <fullName evidence="7">Tricorn protease homolog</fullName>
        <ecNumber evidence="7">3.4.21.-</ecNumber>
    </recommendedName>
</protein>
<dbReference type="InterPro" id="IPR029414">
    <property type="entry name" value="Tricorn_PDZ"/>
</dbReference>
<evidence type="ECO:0000256" key="6">
    <source>
        <dbReference type="ARBA" id="ARBA00022825"/>
    </source>
</evidence>
<keyword evidence="5 7" id="KW-0378">Hydrolase</keyword>
<dbReference type="PANTHER" id="PTHR43253">
    <property type="entry name" value="TRICORN PROTEASE HOMOLOG 2-RELATED"/>
    <property type="match status" value="1"/>
</dbReference>
<dbReference type="GO" id="GO:0005737">
    <property type="term" value="C:cytoplasm"/>
    <property type="evidence" value="ECO:0007669"/>
    <property type="project" value="UniProtKB-SubCell"/>
</dbReference>
<evidence type="ECO:0000256" key="2">
    <source>
        <dbReference type="ARBA" id="ARBA00008524"/>
    </source>
</evidence>
<dbReference type="InterPro" id="IPR015943">
    <property type="entry name" value="WD40/YVTN_repeat-like_dom_sf"/>
</dbReference>
<dbReference type="Pfam" id="PF14684">
    <property type="entry name" value="Tricorn_C1"/>
    <property type="match status" value="1"/>
</dbReference>
<dbReference type="InterPro" id="IPR005151">
    <property type="entry name" value="Tail-specific_protease"/>
</dbReference>
<dbReference type="Pfam" id="PF26549">
    <property type="entry name" value="Tricorn_N"/>
    <property type="match status" value="1"/>
</dbReference>
<comment type="similarity">
    <text evidence="2 7">Belongs to the peptidase S41B family.</text>
</comment>